<evidence type="ECO:0000313" key="1">
    <source>
        <dbReference type="EMBL" id="OUP70556.1"/>
    </source>
</evidence>
<dbReference type="RefSeq" id="WP_087299623.1">
    <property type="nucleotide sequence ID" value="NZ_NFKP01000003.1"/>
</dbReference>
<dbReference type="AlphaFoldDB" id="A0A1Y4MP94"/>
<comment type="caution">
    <text evidence="1">The sequence shown here is derived from an EMBL/GenBank/DDBJ whole genome shotgun (WGS) entry which is preliminary data.</text>
</comment>
<reference evidence="2" key="1">
    <citation type="submission" date="2017-04" db="EMBL/GenBank/DDBJ databases">
        <title>Function of individual gut microbiota members based on whole genome sequencing of pure cultures obtained from chicken caecum.</title>
        <authorList>
            <person name="Medvecky M."/>
            <person name="Cejkova D."/>
            <person name="Polansky O."/>
            <person name="Karasova D."/>
            <person name="Kubasova T."/>
            <person name="Cizek A."/>
            <person name="Rychlik I."/>
        </authorList>
    </citation>
    <scope>NUCLEOTIDE SEQUENCE [LARGE SCALE GENOMIC DNA]</scope>
    <source>
        <strain evidence="2">An175</strain>
    </source>
</reference>
<name>A0A1Y4MP94_9FIRM</name>
<dbReference type="EMBL" id="NFKP01000003">
    <property type="protein sequence ID" value="OUP70556.1"/>
    <property type="molecule type" value="Genomic_DNA"/>
</dbReference>
<sequence length="131" mass="14126">MAKVSIVGNNLVVTSKYSLEDLKFLQRCNSKAMQLTTEVNGEVSTCFAIGIGSSPDISNHGITFSEHDHSDSKLATATFPLPQDLDDAKAFVSKEYAPCLVKLGKLEDQIGDCLADLNSARELISSSIDIM</sequence>
<protein>
    <submittedName>
        <fullName evidence="1">Uncharacterized protein</fullName>
    </submittedName>
</protein>
<gene>
    <name evidence="1" type="ORF">B5F11_03715</name>
</gene>
<accession>A0A1Y4MP94</accession>
<dbReference type="Proteomes" id="UP000196386">
    <property type="component" value="Unassembled WGS sequence"/>
</dbReference>
<proteinExistence type="predicted"/>
<evidence type="ECO:0000313" key="2">
    <source>
        <dbReference type="Proteomes" id="UP000196386"/>
    </source>
</evidence>
<organism evidence="1 2">
    <name type="scientific">Anaerotruncus colihominis</name>
    <dbReference type="NCBI Taxonomy" id="169435"/>
    <lineage>
        <taxon>Bacteria</taxon>
        <taxon>Bacillati</taxon>
        <taxon>Bacillota</taxon>
        <taxon>Clostridia</taxon>
        <taxon>Eubacteriales</taxon>
        <taxon>Oscillospiraceae</taxon>
        <taxon>Anaerotruncus</taxon>
    </lineage>
</organism>